<proteinExistence type="inferred from homology"/>
<keyword evidence="6 15" id="KW-0347">Helicase</keyword>
<dbReference type="InterPro" id="IPR027417">
    <property type="entry name" value="P-loop_NTPase"/>
</dbReference>
<comment type="similarity">
    <text evidence="13">Belongs to the helicase family. DinG subfamily.</text>
</comment>
<dbReference type="GO" id="GO:0005524">
    <property type="term" value="F:ATP binding"/>
    <property type="evidence" value="ECO:0007669"/>
    <property type="project" value="UniProtKB-KW"/>
</dbReference>
<dbReference type="SMART" id="SM00488">
    <property type="entry name" value="DEXDc2"/>
    <property type="match status" value="1"/>
</dbReference>
<dbReference type="OrthoDB" id="9765586at2"/>
<evidence type="ECO:0000256" key="7">
    <source>
        <dbReference type="ARBA" id="ARBA00022840"/>
    </source>
</evidence>
<organism evidence="15 16">
    <name type="scientific">Peribacillus glennii</name>
    <dbReference type="NCBI Taxonomy" id="2303991"/>
    <lineage>
        <taxon>Bacteria</taxon>
        <taxon>Bacillati</taxon>
        <taxon>Bacillota</taxon>
        <taxon>Bacilli</taxon>
        <taxon>Bacillales</taxon>
        <taxon>Bacillaceae</taxon>
        <taxon>Peribacillus</taxon>
    </lineage>
</organism>
<evidence type="ECO:0000313" key="15">
    <source>
        <dbReference type="EMBL" id="RFU65351.1"/>
    </source>
</evidence>
<keyword evidence="8" id="KW-0408">Iron</keyword>
<dbReference type="Gene3D" id="3.90.320.10">
    <property type="match status" value="1"/>
</dbReference>
<keyword evidence="2" id="KW-0479">Metal-binding</keyword>
<keyword evidence="9" id="KW-0411">Iron-sulfur</keyword>
<evidence type="ECO:0000256" key="5">
    <source>
        <dbReference type="ARBA" id="ARBA00022801"/>
    </source>
</evidence>
<evidence type="ECO:0000256" key="8">
    <source>
        <dbReference type="ARBA" id="ARBA00023004"/>
    </source>
</evidence>
<evidence type="ECO:0000256" key="11">
    <source>
        <dbReference type="ARBA" id="ARBA00023204"/>
    </source>
</evidence>
<evidence type="ECO:0000259" key="14">
    <source>
        <dbReference type="PROSITE" id="PS51193"/>
    </source>
</evidence>
<evidence type="ECO:0000256" key="2">
    <source>
        <dbReference type="ARBA" id="ARBA00022723"/>
    </source>
</evidence>
<gene>
    <name evidence="15" type="ORF">D0466_05500</name>
</gene>
<dbReference type="Gene3D" id="1.10.275.40">
    <property type="match status" value="1"/>
</dbReference>
<dbReference type="SMART" id="SM00491">
    <property type="entry name" value="HELICc2"/>
    <property type="match status" value="1"/>
</dbReference>
<dbReference type="InterPro" id="IPR014013">
    <property type="entry name" value="Helic_SF1/SF2_ATP-bd_DinG/Rad3"/>
</dbReference>
<evidence type="ECO:0000256" key="10">
    <source>
        <dbReference type="ARBA" id="ARBA00023125"/>
    </source>
</evidence>
<feature type="domain" description="Helicase ATP-binding" evidence="14">
    <location>
        <begin position="181"/>
        <end position="426"/>
    </location>
</feature>
<keyword evidence="12" id="KW-0413">Isomerase</keyword>
<keyword evidence="3" id="KW-0547">Nucleotide-binding</keyword>
<keyword evidence="4" id="KW-0227">DNA damage</keyword>
<dbReference type="Gene3D" id="3.40.50.300">
    <property type="entry name" value="P-loop containing nucleotide triphosphate hydrolases"/>
    <property type="match status" value="2"/>
</dbReference>
<dbReference type="InterPro" id="IPR010614">
    <property type="entry name" value="RAD3-like_helicase_DEAD"/>
</dbReference>
<evidence type="ECO:0000256" key="12">
    <source>
        <dbReference type="ARBA" id="ARBA00023235"/>
    </source>
</evidence>
<evidence type="ECO:0000313" key="16">
    <source>
        <dbReference type="Proteomes" id="UP000262939"/>
    </source>
</evidence>
<dbReference type="Pfam" id="PF06733">
    <property type="entry name" value="DEAD_2"/>
    <property type="match status" value="1"/>
</dbReference>
<evidence type="ECO:0000256" key="1">
    <source>
        <dbReference type="ARBA" id="ARBA00022485"/>
    </source>
</evidence>
<keyword evidence="7" id="KW-0067">ATP-binding</keyword>
<dbReference type="Gene3D" id="1.10.30.20">
    <property type="entry name" value="Bacterial XPD DNA helicase, FeS cluster domain"/>
    <property type="match status" value="1"/>
</dbReference>
<dbReference type="Proteomes" id="UP000262939">
    <property type="component" value="Unassembled WGS sequence"/>
</dbReference>
<dbReference type="PROSITE" id="PS51193">
    <property type="entry name" value="HELICASE_ATP_BIND_2"/>
    <property type="match status" value="1"/>
</dbReference>
<dbReference type="SUPFAM" id="SSF52540">
    <property type="entry name" value="P-loop containing nucleoside triphosphate hydrolases"/>
    <property type="match status" value="2"/>
</dbReference>
<keyword evidence="16" id="KW-1185">Reference proteome</keyword>
<sequence>MLYGYRISVRSFVEYVFRSGSLDTRFRMTNSMAEGTKAHQKIQKLYRDTDQNEFFLRTEIECNDILFHLEGRCDGLLFDEGIVTIDEIKSTAGNLELVTENSHPVHWAQAKCYAYMYAKDNGLDQINVQLSYVHTETEQVKRFQKSCSFADLQTFIQQVAEGYYPFANWQAIHFKNRNESIQQSDFPFSDYRKGQRKLAGAVYQTIQDKRSLFANAPTGIGKTMSTIFPSLKAMGRGMIEKIFYLTARTTTRKAAEDAFSLLEEKGLSVKTVTITAKEKVCLQEDTKCKNQCEFADGYYDRLNEAILDALMNENILDRKAIERYAIKHELCPFEFSLDLAYLSDAIICDYNYVFDPRVSLKRLVEEQKKKTVLLVDESHNLVDRGREMFSAELNKSSFLQLKREFKDVDNELFNHFKHINQYFIDFKKEHQSMNTSEWSEVPKRLIELLEGFIETAEQYLSVSGNEENNGELLEIYFAAQNFLKISQLYDEHFTVYSEMSRNEVRVKVFCLDPSKLLQKISAGFRSTIHFSATLMPLPYYTEMLGGSVDDYSISITSPFSPEQTEVYIKRVSTRYRDRESSKDEITAMLKTLLSGRQGNYLVFFPSYQYMNLIYEATKEDNGFETIIQSANMSEADRDSFLALFKEETESTLLAFAVMGGIFSEGIDLKGNRLNGVIVVGVGMPQIGPERDIIKKFFQGKGKNGFDYAYVFPGMNKVLQAGGRLIRSEEDHGLIVLADDRFLTGKYQRMLPENWKDYTLI</sequence>
<comment type="caution">
    <text evidence="15">The sequence shown here is derived from an EMBL/GenBank/DDBJ whole genome shotgun (WGS) entry which is preliminary data.</text>
</comment>
<keyword evidence="10" id="KW-0238">DNA-binding</keyword>
<dbReference type="GO" id="GO:0046872">
    <property type="term" value="F:metal ion binding"/>
    <property type="evidence" value="ECO:0007669"/>
    <property type="project" value="UniProtKB-KW"/>
</dbReference>
<accession>A0A372LGC7</accession>
<evidence type="ECO:0000256" key="4">
    <source>
        <dbReference type="ARBA" id="ARBA00022763"/>
    </source>
</evidence>
<dbReference type="GO" id="GO:0051539">
    <property type="term" value="F:4 iron, 4 sulfur cluster binding"/>
    <property type="evidence" value="ECO:0007669"/>
    <property type="project" value="UniProtKB-KW"/>
</dbReference>
<dbReference type="AlphaFoldDB" id="A0A372LGC7"/>
<dbReference type="InterPro" id="IPR006554">
    <property type="entry name" value="Helicase-like_DEXD_c2"/>
</dbReference>
<dbReference type="InterPro" id="IPR045028">
    <property type="entry name" value="DinG/Rad3-like"/>
</dbReference>
<keyword evidence="5" id="KW-0378">Hydrolase</keyword>
<dbReference type="InterPro" id="IPR011604">
    <property type="entry name" value="PDDEXK-like_dom_sf"/>
</dbReference>
<keyword evidence="1" id="KW-0004">4Fe-4S</keyword>
<dbReference type="Pfam" id="PF13307">
    <property type="entry name" value="Helicase_C_2"/>
    <property type="match status" value="1"/>
</dbReference>
<protein>
    <submittedName>
        <fullName evidence="15">ATP-dependent DNA helicase</fullName>
    </submittedName>
</protein>
<dbReference type="GO" id="GO:0003677">
    <property type="term" value="F:DNA binding"/>
    <property type="evidence" value="ECO:0007669"/>
    <property type="project" value="UniProtKB-KW"/>
</dbReference>
<evidence type="ECO:0000256" key="13">
    <source>
        <dbReference type="ARBA" id="ARBA00038058"/>
    </source>
</evidence>
<dbReference type="PANTHER" id="PTHR11472">
    <property type="entry name" value="DNA REPAIR DEAD HELICASE RAD3/XP-D SUBFAMILY MEMBER"/>
    <property type="match status" value="1"/>
</dbReference>
<reference evidence="15 16" key="1">
    <citation type="submission" date="2018-08" db="EMBL/GenBank/DDBJ databases">
        <title>Bacillus chawlae sp. nov., Bacillus glennii sp. nov., and Bacillus saganii sp. nov. Isolated from the Vehicle Assembly Building at Kennedy Space Center where the Viking Spacecraft were Assembled.</title>
        <authorList>
            <person name="Seuylemezian A."/>
            <person name="Vaishampayan P."/>
        </authorList>
    </citation>
    <scope>NUCLEOTIDE SEQUENCE [LARGE SCALE GENOMIC DNA]</scope>
    <source>
        <strain evidence="15 16">V44-8</strain>
    </source>
</reference>
<dbReference type="EMBL" id="QVTD01000003">
    <property type="protein sequence ID" value="RFU65351.1"/>
    <property type="molecule type" value="Genomic_DNA"/>
</dbReference>
<evidence type="ECO:0000256" key="6">
    <source>
        <dbReference type="ARBA" id="ARBA00022806"/>
    </source>
</evidence>
<dbReference type="GO" id="GO:0006281">
    <property type="term" value="P:DNA repair"/>
    <property type="evidence" value="ECO:0007669"/>
    <property type="project" value="UniProtKB-KW"/>
</dbReference>
<keyword evidence="11" id="KW-0234">DNA repair</keyword>
<name>A0A372LGC7_9BACI</name>
<dbReference type="PANTHER" id="PTHR11472:SF34">
    <property type="entry name" value="REGULATOR OF TELOMERE ELONGATION HELICASE 1"/>
    <property type="match status" value="1"/>
</dbReference>
<evidence type="ECO:0000256" key="9">
    <source>
        <dbReference type="ARBA" id="ARBA00023014"/>
    </source>
</evidence>
<dbReference type="InterPro" id="IPR006555">
    <property type="entry name" value="ATP-dep_Helicase_C"/>
</dbReference>
<dbReference type="GO" id="GO:0016818">
    <property type="term" value="F:hydrolase activity, acting on acid anhydrides, in phosphorus-containing anhydrides"/>
    <property type="evidence" value="ECO:0007669"/>
    <property type="project" value="InterPro"/>
</dbReference>
<dbReference type="InterPro" id="IPR042493">
    <property type="entry name" value="XPD_DNA_FeS"/>
</dbReference>
<evidence type="ECO:0000256" key="3">
    <source>
        <dbReference type="ARBA" id="ARBA00022741"/>
    </source>
</evidence>
<dbReference type="GO" id="GO:0003678">
    <property type="term" value="F:DNA helicase activity"/>
    <property type="evidence" value="ECO:0007669"/>
    <property type="project" value="InterPro"/>
</dbReference>